<evidence type="ECO:0000313" key="1">
    <source>
        <dbReference type="EMBL" id="CAB4129285.1"/>
    </source>
</evidence>
<accession>A0A6J5L5Q8</accession>
<dbReference type="EMBL" id="LR796233">
    <property type="protein sequence ID" value="CAB4129285.1"/>
    <property type="molecule type" value="Genomic_DNA"/>
</dbReference>
<proteinExistence type="predicted"/>
<organism evidence="1">
    <name type="scientific">uncultured Caudovirales phage</name>
    <dbReference type="NCBI Taxonomy" id="2100421"/>
    <lineage>
        <taxon>Viruses</taxon>
        <taxon>Duplodnaviria</taxon>
        <taxon>Heunggongvirae</taxon>
        <taxon>Uroviricota</taxon>
        <taxon>Caudoviricetes</taxon>
        <taxon>Peduoviridae</taxon>
        <taxon>Maltschvirus</taxon>
        <taxon>Maltschvirus maltsch</taxon>
    </lineage>
</organism>
<reference evidence="1" key="1">
    <citation type="submission" date="2020-04" db="EMBL/GenBank/DDBJ databases">
        <authorList>
            <person name="Chiriac C."/>
            <person name="Salcher M."/>
            <person name="Ghai R."/>
            <person name="Kavagutti S V."/>
        </authorList>
    </citation>
    <scope>NUCLEOTIDE SEQUENCE</scope>
</reference>
<protein>
    <submittedName>
        <fullName evidence="1">Uncharacterized protein</fullName>
    </submittedName>
</protein>
<sequence length="86" mass="10401">MTITIRVPWTDPYNEDFMWNELLAWTCETYGLPSETTWRYHPSANHMDFHFYTENDAMMFQLKTAGQRWDRQEQAVELMGVYINDL</sequence>
<gene>
    <name evidence="1" type="ORF">UFOVP112_383</name>
</gene>
<name>A0A6J5L5Q8_9CAUD</name>